<evidence type="ECO:0000313" key="1">
    <source>
        <dbReference type="EMBL" id="NDO72196.1"/>
    </source>
</evidence>
<dbReference type="EMBL" id="VIRB01000156">
    <property type="protein sequence ID" value="NDO72196.1"/>
    <property type="molecule type" value="Genomic_DNA"/>
</dbReference>
<dbReference type="AlphaFoldDB" id="A0A9X5CD52"/>
<sequence length="122" mass="14255">MERKHYEKRRCIFCGQVRTITIIEDDGYDHLGHHRGTLERYEDDDGCNCSLGRLVGKAEIVPMCLNCEFYDSGYCTNRKKIEAISDMFAIGDKVRVKKTDHKCKEYKLNPNIFKALIKDRCE</sequence>
<gene>
    <name evidence="1" type="ORF">FMM80_27615</name>
</gene>
<comment type="caution">
    <text evidence="1">The sequence shown here is derived from an EMBL/GenBank/DDBJ whole genome shotgun (WGS) entry which is preliminary data.</text>
</comment>
<proteinExistence type="predicted"/>
<accession>A0A9X5CD52</accession>
<protein>
    <submittedName>
        <fullName evidence="1">Uncharacterized protein</fullName>
    </submittedName>
</protein>
<reference evidence="1 2" key="1">
    <citation type="submission" date="2019-07" db="EMBL/GenBank/DDBJ databases">
        <title>Draft genome sequences of 15 bacterial species constituting the stable defined intestinal microbiota of the GM15 gnotobiotic mouse model.</title>
        <authorList>
            <person name="Elie C."/>
            <person name="Mathieu A."/>
            <person name="Saliou A."/>
            <person name="Darnaud M."/>
            <person name="Leulier F."/>
            <person name="Tamellini A."/>
        </authorList>
    </citation>
    <scope>NUCLEOTIDE SEQUENCE [LARGE SCALE GENOMIC DNA]</scope>
    <source>
        <strain evidence="2">ASF 502</strain>
    </source>
</reference>
<evidence type="ECO:0000313" key="2">
    <source>
        <dbReference type="Proteomes" id="UP000474104"/>
    </source>
</evidence>
<dbReference type="Proteomes" id="UP000474104">
    <property type="component" value="Unassembled WGS sequence"/>
</dbReference>
<organism evidence="1 2">
    <name type="scientific">Schaedlerella arabinosiphila</name>
    <dbReference type="NCBI Taxonomy" id="2044587"/>
    <lineage>
        <taxon>Bacteria</taxon>
        <taxon>Bacillati</taxon>
        <taxon>Bacillota</taxon>
        <taxon>Clostridia</taxon>
        <taxon>Lachnospirales</taxon>
        <taxon>Lachnospiraceae</taxon>
        <taxon>Schaedlerella</taxon>
    </lineage>
</organism>
<dbReference type="RefSeq" id="WP_162206077.1">
    <property type="nucleotide sequence ID" value="NZ_VIRB01000156.1"/>
</dbReference>
<name>A0A9X5CD52_9FIRM</name>